<feature type="region of interest" description="Disordered" evidence="1">
    <location>
        <begin position="1"/>
        <end position="46"/>
    </location>
</feature>
<keyword evidence="3" id="KW-1185">Reference proteome</keyword>
<sequence>MDSKVCHRNSVEKQNPASTAVAGPDGLGWGVGKPPRPPVHQSEPNAPCLEEHVKSSVLDVVTASVTASSAASNPLSAGVQNLRDKPVCLDSNRDPTLGLDSGPAAGGGAGPGSQFCSLSLIRFRQRSRFQFI</sequence>
<gene>
    <name evidence="2" type="ORF">EVAR_507_1</name>
</gene>
<name>A0A4C1SDE5_EUMVA</name>
<feature type="compositionally biased region" description="Basic and acidic residues" evidence="1">
    <location>
        <begin position="1"/>
        <end position="11"/>
    </location>
</feature>
<protein>
    <submittedName>
        <fullName evidence="2">Uncharacterized protein</fullName>
    </submittedName>
</protein>
<evidence type="ECO:0000313" key="2">
    <source>
        <dbReference type="EMBL" id="GBO99217.1"/>
    </source>
</evidence>
<accession>A0A4C1SDE5</accession>
<feature type="region of interest" description="Disordered" evidence="1">
    <location>
        <begin position="68"/>
        <end position="111"/>
    </location>
</feature>
<dbReference type="EMBL" id="BGZK01000002">
    <property type="protein sequence ID" value="GBO99217.1"/>
    <property type="molecule type" value="Genomic_DNA"/>
</dbReference>
<feature type="compositionally biased region" description="Basic and acidic residues" evidence="1">
    <location>
        <begin position="82"/>
        <end position="93"/>
    </location>
</feature>
<proteinExistence type="predicted"/>
<reference evidence="2 3" key="1">
    <citation type="journal article" date="2019" name="Commun. Biol.">
        <title>The bagworm genome reveals a unique fibroin gene that provides high tensile strength.</title>
        <authorList>
            <person name="Kono N."/>
            <person name="Nakamura H."/>
            <person name="Ohtoshi R."/>
            <person name="Tomita M."/>
            <person name="Numata K."/>
            <person name="Arakawa K."/>
        </authorList>
    </citation>
    <scope>NUCLEOTIDE SEQUENCE [LARGE SCALE GENOMIC DNA]</scope>
</reference>
<evidence type="ECO:0000256" key="1">
    <source>
        <dbReference type="SAM" id="MobiDB-lite"/>
    </source>
</evidence>
<evidence type="ECO:0000313" key="3">
    <source>
        <dbReference type="Proteomes" id="UP000299102"/>
    </source>
</evidence>
<comment type="caution">
    <text evidence="2">The sequence shown here is derived from an EMBL/GenBank/DDBJ whole genome shotgun (WGS) entry which is preliminary data.</text>
</comment>
<organism evidence="2 3">
    <name type="scientific">Eumeta variegata</name>
    <name type="common">Bagworm moth</name>
    <name type="synonym">Eumeta japonica</name>
    <dbReference type="NCBI Taxonomy" id="151549"/>
    <lineage>
        <taxon>Eukaryota</taxon>
        <taxon>Metazoa</taxon>
        <taxon>Ecdysozoa</taxon>
        <taxon>Arthropoda</taxon>
        <taxon>Hexapoda</taxon>
        <taxon>Insecta</taxon>
        <taxon>Pterygota</taxon>
        <taxon>Neoptera</taxon>
        <taxon>Endopterygota</taxon>
        <taxon>Lepidoptera</taxon>
        <taxon>Glossata</taxon>
        <taxon>Ditrysia</taxon>
        <taxon>Tineoidea</taxon>
        <taxon>Psychidae</taxon>
        <taxon>Oiketicinae</taxon>
        <taxon>Eumeta</taxon>
    </lineage>
</organism>
<dbReference type="Proteomes" id="UP000299102">
    <property type="component" value="Unassembled WGS sequence"/>
</dbReference>
<dbReference type="AlphaFoldDB" id="A0A4C1SDE5"/>